<keyword evidence="4" id="KW-0808">Transferase</keyword>
<dbReference type="CDD" id="cd16935">
    <property type="entry name" value="HATPase_AgrC-ComD-like"/>
    <property type="match status" value="1"/>
</dbReference>
<dbReference type="Proteomes" id="UP000029080">
    <property type="component" value="Unassembled WGS sequence"/>
</dbReference>
<feature type="transmembrane region" description="Helical" evidence="2">
    <location>
        <begin position="6"/>
        <end position="25"/>
    </location>
</feature>
<protein>
    <submittedName>
        <fullName evidence="4">Two-component histidine protein kinase</fullName>
    </submittedName>
</protein>
<gene>
    <name evidence="4" type="ORF">BITS_1469</name>
</gene>
<evidence type="ECO:0000313" key="4">
    <source>
        <dbReference type="EMBL" id="KFJ06910.1"/>
    </source>
</evidence>
<accession>A0A087EGK9</accession>
<keyword evidence="4" id="KW-0418">Kinase</keyword>
<keyword evidence="2" id="KW-0472">Membrane</keyword>
<feature type="domain" description="Sensor histidine kinase NatK-like C-terminal" evidence="3">
    <location>
        <begin position="318"/>
        <end position="423"/>
    </location>
</feature>
<keyword evidence="1" id="KW-0175">Coiled coil</keyword>
<dbReference type="InterPro" id="IPR036890">
    <property type="entry name" value="HATPase_C_sf"/>
</dbReference>
<organism evidence="4 5">
    <name type="scientific">Bifidobacterium tsurumiense</name>
    <dbReference type="NCBI Taxonomy" id="356829"/>
    <lineage>
        <taxon>Bacteria</taxon>
        <taxon>Bacillati</taxon>
        <taxon>Actinomycetota</taxon>
        <taxon>Actinomycetes</taxon>
        <taxon>Bifidobacteriales</taxon>
        <taxon>Bifidobacteriaceae</taxon>
        <taxon>Bifidobacterium</taxon>
    </lineage>
</organism>
<dbReference type="InterPro" id="IPR032834">
    <property type="entry name" value="NatK-like_C"/>
</dbReference>
<dbReference type="AlphaFoldDB" id="A0A087EGK9"/>
<reference evidence="4 5" key="1">
    <citation type="submission" date="2014-03" db="EMBL/GenBank/DDBJ databases">
        <title>Genomics of Bifidobacteria.</title>
        <authorList>
            <person name="Ventura M."/>
            <person name="Milani C."/>
            <person name="Lugli G.A."/>
        </authorList>
    </citation>
    <scope>NUCLEOTIDE SEQUENCE [LARGE SCALE GENOMIC DNA]</scope>
    <source>
        <strain evidence="4 5">JCM 13495</strain>
    </source>
</reference>
<feature type="transmembrane region" description="Helical" evidence="2">
    <location>
        <begin position="57"/>
        <end position="80"/>
    </location>
</feature>
<dbReference type="Gene3D" id="3.30.565.10">
    <property type="entry name" value="Histidine kinase-like ATPase, C-terminal domain"/>
    <property type="match status" value="1"/>
</dbReference>
<feature type="transmembrane region" description="Helical" evidence="2">
    <location>
        <begin position="32"/>
        <end position="51"/>
    </location>
</feature>
<dbReference type="GO" id="GO:0042802">
    <property type="term" value="F:identical protein binding"/>
    <property type="evidence" value="ECO:0007669"/>
    <property type="project" value="TreeGrafter"/>
</dbReference>
<dbReference type="PANTHER" id="PTHR40448:SF1">
    <property type="entry name" value="TWO-COMPONENT SENSOR HISTIDINE KINASE"/>
    <property type="match status" value="1"/>
</dbReference>
<feature type="coiled-coil region" evidence="1">
    <location>
        <begin position="213"/>
        <end position="247"/>
    </location>
</feature>
<dbReference type="SUPFAM" id="SSF55874">
    <property type="entry name" value="ATPase domain of HSP90 chaperone/DNA topoisomerase II/histidine kinase"/>
    <property type="match status" value="1"/>
</dbReference>
<feature type="transmembrane region" description="Helical" evidence="2">
    <location>
        <begin position="159"/>
        <end position="180"/>
    </location>
</feature>
<dbReference type="PANTHER" id="PTHR40448">
    <property type="entry name" value="TWO-COMPONENT SENSOR HISTIDINE KINASE"/>
    <property type="match status" value="1"/>
</dbReference>
<name>A0A087EGK9_9BIFI</name>
<feature type="transmembrane region" description="Helical" evidence="2">
    <location>
        <begin position="186"/>
        <end position="208"/>
    </location>
</feature>
<evidence type="ECO:0000256" key="2">
    <source>
        <dbReference type="SAM" id="Phobius"/>
    </source>
</evidence>
<evidence type="ECO:0000313" key="5">
    <source>
        <dbReference type="Proteomes" id="UP000029080"/>
    </source>
</evidence>
<keyword evidence="5" id="KW-1185">Reference proteome</keyword>
<feature type="transmembrane region" description="Helical" evidence="2">
    <location>
        <begin position="125"/>
        <end position="147"/>
    </location>
</feature>
<sequence length="432" mass="48476">MLVLFFDSTGMVVELGIAALMFMWWLPRRKAWVLKSALCFSDMLVVTYAWSQWGLQSLWAITAQNILVYALVVAWMLWCWNINLRQALFYVVMSGALQHLVYRGARISSVWLSVSGWVAVHDVDVMYAVLQIPLYIVGYVIFARPLVKQAVMLKGHSIFAMLVGMMLCVSVFTNMFNLSVTPMHDYQAYTVFSLFDFVTCVFMLALGIELVGKQQAMADSAILQQLLRQQKQQLESSKETIDVINVKTHDLKKQISSLGAAISDEQRAELTDLVEIYDSSVRTGNETIDVLLAQKALLCEQRGIQFDRMVDGSLLGFMSPADIYSLLGNALDNALEAIGRMPQNSLRYLTVRIQESKGMAIIRVVNPYAGELKMLDGLPATTKEDVINHGFGMRSIKLIADQYGGYISVATEHNVFKLTVIIPVPQQQSQAR</sequence>
<comment type="caution">
    <text evidence="4">The sequence shown here is derived from an EMBL/GenBank/DDBJ whole genome shotgun (WGS) entry which is preliminary data.</text>
</comment>
<dbReference type="eggNOG" id="COG3290">
    <property type="taxonomic scope" value="Bacteria"/>
</dbReference>
<dbReference type="Pfam" id="PF14501">
    <property type="entry name" value="HATPase_c_5"/>
    <property type="match status" value="1"/>
</dbReference>
<evidence type="ECO:0000259" key="3">
    <source>
        <dbReference type="Pfam" id="PF14501"/>
    </source>
</evidence>
<keyword evidence="2" id="KW-1133">Transmembrane helix</keyword>
<feature type="transmembrane region" description="Helical" evidence="2">
    <location>
        <begin position="87"/>
        <end position="105"/>
    </location>
</feature>
<evidence type="ECO:0000256" key="1">
    <source>
        <dbReference type="SAM" id="Coils"/>
    </source>
</evidence>
<proteinExistence type="predicted"/>
<keyword evidence="2" id="KW-0812">Transmembrane</keyword>
<dbReference type="EMBL" id="JGZU01000006">
    <property type="protein sequence ID" value="KFJ06910.1"/>
    <property type="molecule type" value="Genomic_DNA"/>
</dbReference>
<dbReference type="GO" id="GO:0016301">
    <property type="term" value="F:kinase activity"/>
    <property type="evidence" value="ECO:0007669"/>
    <property type="project" value="UniProtKB-KW"/>
</dbReference>
<dbReference type="STRING" id="356829.BITS_1469"/>